<name>A0A2P8DWU4_9BACT</name>
<organism evidence="2 3">
    <name type="scientific">Cecembia rubra</name>
    <dbReference type="NCBI Taxonomy" id="1485585"/>
    <lineage>
        <taxon>Bacteria</taxon>
        <taxon>Pseudomonadati</taxon>
        <taxon>Bacteroidota</taxon>
        <taxon>Cytophagia</taxon>
        <taxon>Cytophagales</taxon>
        <taxon>Cyclobacteriaceae</taxon>
        <taxon>Cecembia</taxon>
    </lineage>
</organism>
<protein>
    <submittedName>
        <fullName evidence="2">Endo-alpha-N-acetylgalactosaminidase-like protein</fullName>
    </submittedName>
</protein>
<evidence type="ECO:0000313" key="3">
    <source>
        <dbReference type="Proteomes" id="UP000240708"/>
    </source>
</evidence>
<reference evidence="2 3" key="1">
    <citation type="submission" date="2018-03" db="EMBL/GenBank/DDBJ databases">
        <title>Genomic Encyclopedia of Archaeal and Bacterial Type Strains, Phase II (KMG-II): from individual species to whole genera.</title>
        <authorList>
            <person name="Goeker M."/>
        </authorList>
    </citation>
    <scope>NUCLEOTIDE SEQUENCE [LARGE SCALE GENOMIC DNA]</scope>
    <source>
        <strain evidence="2 3">DSM 28057</strain>
    </source>
</reference>
<dbReference type="InterPro" id="IPR025706">
    <property type="entry name" value="Endoa_GalNAc"/>
</dbReference>
<feature type="domain" description="Endo-alpha-N-acetylgalactosaminidase" evidence="1">
    <location>
        <begin position="120"/>
        <end position="270"/>
    </location>
</feature>
<dbReference type="OrthoDB" id="1095434at2"/>
<dbReference type="Pfam" id="PF12905">
    <property type="entry name" value="Glyco_hydro_101"/>
    <property type="match status" value="1"/>
</dbReference>
<dbReference type="InterPro" id="IPR013780">
    <property type="entry name" value="Glyco_hydro_b"/>
</dbReference>
<proteinExistence type="predicted"/>
<dbReference type="AlphaFoldDB" id="A0A2P8DWU4"/>
<dbReference type="Gene3D" id="3.20.20.80">
    <property type="entry name" value="Glycosidases"/>
    <property type="match status" value="1"/>
</dbReference>
<dbReference type="Proteomes" id="UP000240708">
    <property type="component" value="Unassembled WGS sequence"/>
</dbReference>
<gene>
    <name evidence="2" type="ORF">CLV48_11225</name>
</gene>
<comment type="caution">
    <text evidence="2">The sequence shown here is derived from an EMBL/GenBank/DDBJ whole genome shotgun (WGS) entry which is preliminary data.</text>
</comment>
<dbReference type="Gene3D" id="2.60.40.1180">
    <property type="entry name" value="Golgi alpha-mannosidase II"/>
    <property type="match status" value="1"/>
</dbReference>
<evidence type="ECO:0000259" key="1">
    <source>
        <dbReference type="Pfam" id="PF12905"/>
    </source>
</evidence>
<dbReference type="GO" id="GO:0033926">
    <property type="term" value="F:endo-alpha-N-acetylgalactosaminidase activity"/>
    <property type="evidence" value="ECO:0007669"/>
    <property type="project" value="InterPro"/>
</dbReference>
<dbReference type="EMBL" id="PYGF01000012">
    <property type="protein sequence ID" value="PSL01682.1"/>
    <property type="molecule type" value="Genomic_DNA"/>
</dbReference>
<keyword evidence="3" id="KW-1185">Reference proteome</keyword>
<accession>A0A2P8DWU4</accession>
<evidence type="ECO:0000313" key="2">
    <source>
        <dbReference type="EMBL" id="PSL01682.1"/>
    </source>
</evidence>
<sequence>MKSVFTSVFNLFIKNKKTTFRFLKNHFLLPSLLLICLLIQKPVNGFDLAVVRIESEYKGNQSSYGDTIFAEKTKPKKIINWSHAYHQTLTMKILLAGDAYTGKQKRFDVGPGEVKLNCEQALDVIRRVDNLTLGIPKIIYLVGWQYYGHDSKYPAWFEGNERIKRPQDANALESIKWLMNEARNYNTTVSLHINMSDAYEDSPLWDVYLQNDIISKNKDGSLRLGRWGYPISYAKEWETGFAQKRIDSLCNLLPLKEAGTVHIDAFYTDSPFFQQQPISPFLNFTISDEAEAQRKIFIYWDSKGIDVTSEHIFLSREKFYEFNFVPNWRRAAFEGYQPMAWHFYQSSPELYMRWPASYFCGGVEFNGDFGKLFGSSMHGENIINKDAKSLSGFSSQFFSNTAIWYFLNRLDRLYYVKGENYQLVQFSDNVRTFLSEGNYIVKKGEMILMEDNNVFVPALWIEKPSIVAYSLDGYLDREWLLPDTWKKFDKVDIYQITMEGNQLIEKGRETKNGIVQLSLEKDMAVLITPF</sequence>